<accession>A0A6C0DJV2</accession>
<dbReference type="Gene3D" id="3.40.50.11650">
    <property type="entry name" value="Glycosyl transferase family 10, N-terminal domain"/>
    <property type="match status" value="1"/>
</dbReference>
<dbReference type="InterPro" id="IPR038577">
    <property type="entry name" value="GT10-like_C_sf"/>
</dbReference>
<reference evidence="2" key="1">
    <citation type="journal article" date="2020" name="Nature">
        <title>Giant virus diversity and host interactions through global metagenomics.</title>
        <authorList>
            <person name="Schulz F."/>
            <person name="Roux S."/>
            <person name="Paez-Espino D."/>
            <person name="Jungbluth S."/>
            <person name="Walsh D.A."/>
            <person name="Denef V.J."/>
            <person name="McMahon K.D."/>
            <person name="Konstantinidis K.T."/>
            <person name="Eloe-Fadrosh E.A."/>
            <person name="Kyrpides N.C."/>
            <person name="Woyke T."/>
        </authorList>
    </citation>
    <scope>NUCLEOTIDE SEQUENCE</scope>
    <source>
        <strain evidence="2">GVMAG-M-3300023174-176</strain>
    </source>
</reference>
<sequence length="1492" mass="169942">MKIGIPYYIHPFPFHSSRYDQGLALAAVMRKLGHDVILLNQDASQPQNMKEFIEKGDILDLFIDIDGICLPEIRATVAKRVAVLFRGNPAFTYLEKSAYIQTSTEYTLGQVHEVWVWDVFVAQSQIPLLQSLFEGLPVRRVPYVWIGHSNSTSKNVIASPKTLHIIEKNTTNTSSSIVPFIAATRHKHATKIRVFNGKRLVDDKFFQKNIRDNLITDATITYEDRESFDLWSDDCIVIGHVRFIPFRPVYLDLVWRNIPLIHNCPILNDCPGMKSLYYSESEVDDIVERLGSFSNDAWNSTASERKAWLEAQWSVEKQVSAWSSILDHGLQRQDKVLLSKAKEPVEKGQTVIAFSDMWEGFDPTNNFFLDLMDEQGVIGVLFDPTSNSSPNLLICGPFGNAWTKADPWIPKVYFSGERLREGEIADPRINLYLTHDLVEDDRHIRFPIWLLFLHWFGTPSNAATRNPIGMSVDLATTAVSDERAHFCSFVVSNPTNPERNAAFEALNGYKPVRSGGNFRNNIGGPLTHLYGGGGGGDVAKHTFLKEHVFNLCYENGLGPGYVTEKLLHAKMAGCVPLYWGSDASIDFDPSGFVQIGPGTDLVTVVKDLEAHPEKIAALQERPALDPVRLATAQATLQKTRQALRTLVRQGSLEPDLYVTSFATLKYLDSLKQCIQGIAMLRHKLKKVIGFLAFIGSDVGEEHRSSLLKQFPWIQVRSVPDRSPVPGFPDFLEPSQFGWKLWLLKELCHDRSLSQKQILYTDCATVWLSLPEEMLSVAKKEGVCLMTDREQINRTWCSEEMVQTMTVTESELDQNQLVAGFIAFTAAAETAKSLFDEAYEWGSKRECLFGPNFVGSLTKIWGHRHDQSILSILKIRHRISTVDKERLVCTESMRKTHQKNACVYLHRNSFTVHRPIFPGIDDIWMVSLDRRSDRYSSWKAAYPELPVNRLPAIDGKMLELSQNLFTLFEKNDFQWKKSVAGCALSHILLWAQLASEQSFVKNYLILEDDQRFVRPGWKAELALALASAPSDAELLYLGGVLPGNMSNYSSCLDPVNDIWATIRPNNMFTADGSLAPVFHFCTYAYVLTRQGAQKLIKNLGDGGCRTSIDHYLGHPFHGLKKYVMRDLMATCFQDSDPAYKASEFDNFQRVDTFDSDIWNNKDCFTEVDGFNKSQEVSLWDCIADVLVQAPHSIQTRNTLQRSALTFSNTVKGPIVYYFDRKDGKPHDGTLEERWIRSLWPDFVFKPLRSNEPFVPGAWILMARPNMGFWLQVAEQLNRGKVPFQILHLSDEFGKDPVQMYKLPMCRRVVRNYVRADVTDEKVVTIPLGFAHGYAESVSEKQWSERTFVWSFHGTNWFGRGTDLKPLERLIPHSLKLQHNFLDKDMTSPAEYRDLLKGSQFIPVPRGNSPETYRLYEALENGCIPLYVRSEGDELFWNWIREKLPLQEFRSWTDAYTQCRAWTTTELTVATTYRAELLSAWTLWKTECKNAFVV</sequence>
<dbReference type="Pfam" id="PF10933">
    <property type="entry name" value="DUF2827"/>
    <property type="match status" value="1"/>
</dbReference>
<dbReference type="InterPro" id="IPR021234">
    <property type="entry name" value="DUF2827"/>
</dbReference>
<dbReference type="InterPro" id="IPR042574">
    <property type="entry name" value="FucT_N_sf"/>
</dbReference>
<dbReference type="Pfam" id="PF01755">
    <property type="entry name" value="Glyco_transf_25"/>
    <property type="match status" value="1"/>
</dbReference>
<name>A0A6C0DJV2_9ZZZZ</name>
<dbReference type="SUPFAM" id="SSF53756">
    <property type="entry name" value="UDP-Glycosyltransferase/glycogen phosphorylase"/>
    <property type="match status" value="1"/>
</dbReference>
<dbReference type="InterPro" id="IPR002654">
    <property type="entry name" value="Glyco_trans_25"/>
</dbReference>
<proteinExistence type="predicted"/>
<protein>
    <recommendedName>
        <fullName evidence="1">Glycosyl transferase family 25 domain-containing protein</fullName>
    </recommendedName>
</protein>
<feature type="domain" description="Glycosyl transferase family 25" evidence="1">
    <location>
        <begin position="921"/>
        <end position="1098"/>
    </location>
</feature>
<organism evidence="2">
    <name type="scientific">viral metagenome</name>
    <dbReference type="NCBI Taxonomy" id="1070528"/>
    <lineage>
        <taxon>unclassified sequences</taxon>
        <taxon>metagenomes</taxon>
        <taxon>organismal metagenomes</taxon>
    </lineage>
</organism>
<dbReference type="EMBL" id="MN739613">
    <property type="protein sequence ID" value="QHT15835.1"/>
    <property type="molecule type" value="Genomic_DNA"/>
</dbReference>
<dbReference type="Gene3D" id="3.40.50.11660">
    <property type="entry name" value="Glycosyl transferase family 10, C-terminal domain"/>
    <property type="match status" value="1"/>
</dbReference>
<evidence type="ECO:0000313" key="2">
    <source>
        <dbReference type="EMBL" id="QHT15835.1"/>
    </source>
</evidence>
<evidence type="ECO:0000259" key="1">
    <source>
        <dbReference type="Pfam" id="PF01755"/>
    </source>
</evidence>